<dbReference type="OrthoDB" id="424753at2759"/>
<evidence type="ECO:0000256" key="5">
    <source>
        <dbReference type="PIRSR" id="PIRSR622684-1"/>
    </source>
</evidence>
<gene>
    <name evidence="8" type="primary">CAPN12</name>
    <name evidence="8" type="ORF">SNAT2548_LOCUS12404</name>
</gene>
<evidence type="ECO:0000313" key="9">
    <source>
        <dbReference type="Proteomes" id="UP000604046"/>
    </source>
</evidence>
<dbReference type="InterPro" id="IPR001300">
    <property type="entry name" value="Peptidase_C2_calpain_cat"/>
</dbReference>
<feature type="active site" evidence="5 6">
    <location>
        <position position="302"/>
    </location>
</feature>
<dbReference type="AlphaFoldDB" id="A0A812M2M5"/>
<dbReference type="EMBL" id="CAJNDS010001191">
    <property type="protein sequence ID" value="CAE7251121.1"/>
    <property type="molecule type" value="Genomic_DNA"/>
</dbReference>
<dbReference type="Gene3D" id="3.90.70.10">
    <property type="entry name" value="Cysteine proteinases"/>
    <property type="match status" value="1"/>
</dbReference>
<dbReference type="Proteomes" id="UP000604046">
    <property type="component" value="Unassembled WGS sequence"/>
</dbReference>
<dbReference type="PANTHER" id="PTHR10183:SF379">
    <property type="entry name" value="CALPAIN-5"/>
    <property type="match status" value="1"/>
</dbReference>
<dbReference type="SMART" id="SM00230">
    <property type="entry name" value="CysPc"/>
    <property type="match status" value="1"/>
</dbReference>
<protein>
    <submittedName>
        <fullName evidence="8">CAPN12 protein</fullName>
    </submittedName>
</protein>
<evidence type="ECO:0000256" key="2">
    <source>
        <dbReference type="ARBA" id="ARBA00022670"/>
    </source>
</evidence>
<dbReference type="SUPFAM" id="SSF54001">
    <property type="entry name" value="Cysteine proteinases"/>
    <property type="match status" value="1"/>
</dbReference>
<dbReference type="GO" id="GO:0004198">
    <property type="term" value="F:calcium-dependent cysteine-type endopeptidase activity"/>
    <property type="evidence" value="ECO:0007669"/>
    <property type="project" value="InterPro"/>
</dbReference>
<comment type="similarity">
    <text evidence="1">Belongs to the peptidase C2 family.</text>
</comment>
<sequence length="618" mass="69109">MGSGASQLSEGLAKASVAELKECVQGLDLKQRRVLKQAVEKASHVHPCKEMPEVPDSLKELWPTLGERFGPYNFLFAEDPTEAIRGKLGDAKFVDPEFNELMPEPHCAYRLAEDPNAKCVWPEEGPAFHHVKQVSMPDCEFMASYAVMAMYPDKVKEVFANVSAGGLDPNGIYTFKVEYKGRVGYIVIDDIVPGIPGSPSGAYPAHGTIWISLMEKMTAKLSDANYDMMKGHGNRYDAGLEIKTGMDMVCLMFGGHTLSVNTPESNDVKFAEFIEYLISEPGTVVTCCPKNPKRGDGLVAHHAYGVCGTHAVGDISLVQLQNPWGHSEWTGDWSDKSEKWDEHPEVAAHLSDLGFSREDEGNFCVSREDFVKNFTSFLFNRITPLRAAEDDGREDWESMVGEYSNGTDKSVLMKREGGFFLESEAYGPIHYCRSKYKYELNMKKPCGPGTAVLFRKSDGSPLGYSAGLGDFNWYLGPVQSAPEEGIYDKKYRLNKTGGLFVNMREWEKTEKALHWRGTWTSEDGESMTFKGGTMSSLQAEYAGKSYSLQGVMFDGFAMFVPHDYMVYLNINKVQRFRREVSLKVEDGEDKVFKFDADASGVDSEYWTEEEEKMEALEA</sequence>
<evidence type="ECO:0000259" key="7">
    <source>
        <dbReference type="PROSITE" id="PS50203"/>
    </source>
</evidence>
<keyword evidence="9" id="KW-1185">Reference proteome</keyword>
<feature type="active site" evidence="5 6">
    <location>
        <position position="322"/>
    </location>
</feature>
<dbReference type="PROSITE" id="PS50203">
    <property type="entry name" value="CALPAIN_CAT"/>
    <property type="match status" value="1"/>
</dbReference>
<evidence type="ECO:0000256" key="6">
    <source>
        <dbReference type="PROSITE-ProRule" id="PRU00239"/>
    </source>
</evidence>
<evidence type="ECO:0000313" key="8">
    <source>
        <dbReference type="EMBL" id="CAE7251121.1"/>
    </source>
</evidence>
<proteinExistence type="inferred from homology"/>
<dbReference type="GO" id="GO:0006508">
    <property type="term" value="P:proteolysis"/>
    <property type="evidence" value="ECO:0007669"/>
    <property type="project" value="UniProtKB-KW"/>
</dbReference>
<keyword evidence="2 6" id="KW-0645">Protease</keyword>
<evidence type="ECO:0000256" key="1">
    <source>
        <dbReference type="ARBA" id="ARBA00007623"/>
    </source>
</evidence>
<name>A0A812M2M5_9DINO</name>
<dbReference type="InterPro" id="IPR022684">
    <property type="entry name" value="Calpain_cysteine_protease"/>
</dbReference>
<accession>A0A812M2M5</accession>
<feature type="domain" description="Calpain catalytic" evidence="7">
    <location>
        <begin position="75"/>
        <end position="383"/>
    </location>
</feature>
<feature type="active site" evidence="5 6">
    <location>
        <position position="139"/>
    </location>
</feature>
<dbReference type="PANTHER" id="PTHR10183">
    <property type="entry name" value="CALPAIN"/>
    <property type="match status" value="1"/>
</dbReference>
<dbReference type="Pfam" id="PF00648">
    <property type="entry name" value="Peptidase_C2"/>
    <property type="match status" value="1"/>
</dbReference>
<evidence type="ECO:0000256" key="3">
    <source>
        <dbReference type="ARBA" id="ARBA00022801"/>
    </source>
</evidence>
<organism evidence="8 9">
    <name type="scientific">Symbiodinium natans</name>
    <dbReference type="NCBI Taxonomy" id="878477"/>
    <lineage>
        <taxon>Eukaryota</taxon>
        <taxon>Sar</taxon>
        <taxon>Alveolata</taxon>
        <taxon>Dinophyceae</taxon>
        <taxon>Suessiales</taxon>
        <taxon>Symbiodiniaceae</taxon>
        <taxon>Symbiodinium</taxon>
    </lineage>
</organism>
<keyword evidence="4 6" id="KW-0788">Thiol protease</keyword>
<keyword evidence="3 6" id="KW-0378">Hydrolase</keyword>
<comment type="caution">
    <text evidence="8">The sequence shown here is derived from an EMBL/GenBank/DDBJ whole genome shotgun (WGS) entry which is preliminary data.</text>
</comment>
<reference evidence="8" key="1">
    <citation type="submission" date="2021-02" db="EMBL/GenBank/DDBJ databases">
        <authorList>
            <person name="Dougan E. K."/>
            <person name="Rhodes N."/>
            <person name="Thang M."/>
            <person name="Chan C."/>
        </authorList>
    </citation>
    <scope>NUCLEOTIDE SEQUENCE</scope>
</reference>
<dbReference type="InterPro" id="IPR038765">
    <property type="entry name" value="Papain-like_cys_pep_sf"/>
</dbReference>
<evidence type="ECO:0000256" key="4">
    <source>
        <dbReference type="ARBA" id="ARBA00022807"/>
    </source>
</evidence>